<evidence type="ECO:0000313" key="4">
    <source>
        <dbReference type="EMBL" id="OBT98986.2"/>
    </source>
</evidence>
<dbReference type="GO" id="GO:0005777">
    <property type="term" value="C:peroxisome"/>
    <property type="evidence" value="ECO:0007669"/>
    <property type="project" value="UniProtKB-SubCell"/>
</dbReference>
<dbReference type="InterPro" id="IPR001753">
    <property type="entry name" value="Enoyl-CoA_hydra/iso"/>
</dbReference>
<evidence type="ECO:0000256" key="2">
    <source>
        <dbReference type="ARBA" id="ARBA00023140"/>
    </source>
</evidence>
<name>A0A1B8GT30_9PEZI</name>
<dbReference type="Proteomes" id="UP000091956">
    <property type="component" value="Unassembled WGS sequence"/>
</dbReference>
<organism evidence="4 5">
    <name type="scientific">Pseudogymnoascus verrucosus</name>
    <dbReference type="NCBI Taxonomy" id="342668"/>
    <lineage>
        <taxon>Eukaryota</taxon>
        <taxon>Fungi</taxon>
        <taxon>Dikarya</taxon>
        <taxon>Ascomycota</taxon>
        <taxon>Pezizomycotina</taxon>
        <taxon>Leotiomycetes</taxon>
        <taxon>Thelebolales</taxon>
        <taxon>Thelebolaceae</taxon>
        <taxon>Pseudogymnoascus</taxon>
    </lineage>
</organism>
<dbReference type="AlphaFoldDB" id="A0A1B8GT30"/>
<dbReference type="EMBL" id="KV460214">
    <property type="protein sequence ID" value="OBT98986.2"/>
    <property type="molecule type" value="Genomic_DNA"/>
</dbReference>
<dbReference type="SUPFAM" id="SSF52096">
    <property type="entry name" value="ClpP/crotonase"/>
    <property type="match status" value="1"/>
</dbReference>
<dbReference type="GO" id="GO:0004165">
    <property type="term" value="F:delta(3)-delta(2)-enoyl-CoA isomerase activity"/>
    <property type="evidence" value="ECO:0007669"/>
    <property type="project" value="UniProtKB-ARBA"/>
</dbReference>
<gene>
    <name evidence="4" type="primary">ECI2_1</name>
    <name evidence="4" type="ORF">VE01_02514</name>
</gene>
<reference evidence="4 5" key="1">
    <citation type="submission" date="2016-03" db="EMBL/GenBank/DDBJ databases">
        <title>Comparative genomics of Pseudogymnoascus destructans, the fungus causing white-nose syndrome of bats.</title>
        <authorList>
            <person name="Palmer J.M."/>
            <person name="Drees K.P."/>
            <person name="Foster J.T."/>
            <person name="Lindner D.L."/>
        </authorList>
    </citation>
    <scope>NUCLEOTIDE SEQUENCE [LARGE SCALE GENOMIC DNA]</scope>
    <source>
        <strain evidence="4 5">UAMH 10579</strain>
    </source>
</reference>
<reference evidence="5" key="2">
    <citation type="journal article" date="2018" name="Nat. Commun.">
        <title>Extreme sensitivity to ultraviolet light in the fungal pathogen causing white-nose syndrome of bats.</title>
        <authorList>
            <person name="Palmer J.M."/>
            <person name="Drees K.P."/>
            <person name="Foster J.T."/>
            <person name="Lindner D.L."/>
        </authorList>
    </citation>
    <scope>NUCLEOTIDE SEQUENCE [LARGE SCALE GENOMIC DNA]</scope>
    <source>
        <strain evidence="5">UAMH 10579</strain>
    </source>
</reference>
<comment type="subcellular location">
    <subcellularLocation>
        <location evidence="1">Peroxisome</location>
    </subcellularLocation>
</comment>
<proteinExistence type="predicted"/>
<dbReference type="InterPro" id="IPR029045">
    <property type="entry name" value="ClpP/crotonase-like_dom_sf"/>
</dbReference>
<evidence type="ECO:0000256" key="3">
    <source>
        <dbReference type="ARBA" id="ARBA00023235"/>
    </source>
</evidence>
<dbReference type="InterPro" id="IPR051053">
    <property type="entry name" value="ECH/Chromodomain_protein"/>
</dbReference>
<dbReference type="Pfam" id="PF00378">
    <property type="entry name" value="ECH_1"/>
    <property type="match status" value="1"/>
</dbReference>
<dbReference type="InterPro" id="IPR014748">
    <property type="entry name" value="Enoyl-CoA_hydra_C"/>
</dbReference>
<keyword evidence="3 4" id="KW-0413">Isomerase</keyword>
<evidence type="ECO:0000313" key="5">
    <source>
        <dbReference type="Proteomes" id="UP000091956"/>
    </source>
</evidence>
<sequence length="270" mass="29632">MPILPRFSNLTVVLKDGVALLKYDRPKAGNALNVPLIKDILAGLKWADNEDLVKVVLQTGEGRNFTAGLDLRDKSVGGPDTVISDEFLDAIKELHETMINSNKILVTAVNGPAPGWGTSSLGLADLVYASPDAVFFTPFVQLGICAEACSSITFAKIMGHQKAASLLLAGDRMTASELESAGLVNKTIPQENFLEDVLNICYRIAKLPSEALKFNKGLLMRNSRQELLEANEIELNFLRERARSQEARLAVNNFLLDQQLKRDQRAQARL</sequence>
<dbReference type="PANTHER" id="PTHR43684:SF1">
    <property type="entry name" value="ENOYL-COA DELTA ISOMERASE 2"/>
    <property type="match status" value="1"/>
</dbReference>
<dbReference type="Gene3D" id="3.90.226.10">
    <property type="entry name" value="2-enoyl-CoA Hydratase, Chain A, domain 1"/>
    <property type="match status" value="1"/>
</dbReference>
<dbReference type="RefSeq" id="XP_059319897.1">
    <property type="nucleotide sequence ID" value="XM_059463445.1"/>
</dbReference>
<keyword evidence="2" id="KW-0576">Peroxisome</keyword>
<protein>
    <submittedName>
        <fullName evidence="4">Enoyl-CoA delta isomerase 2, mitochondrial</fullName>
    </submittedName>
</protein>
<keyword evidence="5" id="KW-1185">Reference proteome</keyword>
<accession>A0A1B8GT30</accession>
<dbReference type="GeneID" id="28835900"/>
<dbReference type="Gene3D" id="1.10.12.10">
    <property type="entry name" value="Lyase 2-enoyl-coa Hydratase, Chain A, domain 2"/>
    <property type="match status" value="1"/>
</dbReference>
<dbReference type="CDD" id="cd06558">
    <property type="entry name" value="crotonase-like"/>
    <property type="match status" value="1"/>
</dbReference>
<evidence type="ECO:0000256" key="1">
    <source>
        <dbReference type="ARBA" id="ARBA00004275"/>
    </source>
</evidence>
<dbReference type="PANTHER" id="PTHR43684">
    <property type="match status" value="1"/>
</dbReference>
<dbReference type="STRING" id="342668.A0A1B8GT30"/>